<proteinExistence type="predicted"/>
<sequence length="80" mass="9540">MVPNGFRSVKVLMRTMHPKLLTTLKVPKKKKKKQKDEWMETGFDAQHLACHWPCFWLRLVLPLNTPMLRIYCFAMLKILI</sequence>
<dbReference type="Proteomes" id="UP000887565">
    <property type="component" value="Unplaced"/>
</dbReference>
<dbReference type="AlphaFoldDB" id="A0A915K5V3"/>
<name>A0A915K5V3_ROMCU</name>
<keyword evidence="1" id="KW-1185">Reference proteome</keyword>
<evidence type="ECO:0000313" key="1">
    <source>
        <dbReference type="Proteomes" id="UP000887565"/>
    </source>
</evidence>
<evidence type="ECO:0000313" key="2">
    <source>
        <dbReference type="WBParaSite" id="nRc.2.0.1.t33574-RA"/>
    </source>
</evidence>
<reference evidence="2" key="1">
    <citation type="submission" date="2022-11" db="UniProtKB">
        <authorList>
            <consortium name="WormBaseParasite"/>
        </authorList>
    </citation>
    <scope>IDENTIFICATION</scope>
</reference>
<accession>A0A915K5V3</accession>
<dbReference type="WBParaSite" id="nRc.2.0.1.t33574-RA">
    <property type="protein sequence ID" value="nRc.2.0.1.t33574-RA"/>
    <property type="gene ID" value="nRc.2.0.1.g33574"/>
</dbReference>
<protein>
    <submittedName>
        <fullName evidence="2">Uncharacterized protein</fullName>
    </submittedName>
</protein>
<organism evidence="1 2">
    <name type="scientific">Romanomermis culicivorax</name>
    <name type="common">Nematode worm</name>
    <dbReference type="NCBI Taxonomy" id="13658"/>
    <lineage>
        <taxon>Eukaryota</taxon>
        <taxon>Metazoa</taxon>
        <taxon>Ecdysozoa</taxon>
        <taxon>Nematoda</taxon>
        <taxon>Enoplea</taxon>
        <taxon>Dorylaimia</taxon>
        <taxon>Mermithida</taxon>
        <taxon>Mermithoidea</taxon>
        <taxon>Mermithidae</taxon>
        <taxon>Romanomermis</taxon>
    </lineage>
</organism>